<dbReference type="InterPro" id="IPR011990">
    <property type="entry name" value="TPR-like_helical_dom_sf"/>
</dbReference>
<dbReference type="GeneID" id="35606811"/>
<dbReference type="EMBL" id="FJUY01000001">
    <property type="protein sequence ID" value="CZT14859.1"/>
    <property type="molecule type" value="Genomic_DNA"/>
</dbReference>
<dbReference type="PANTHER" id="PTHR47643:SF2">
    <property type="entry name" value="TPR DOMAIN PROTEIN (AFU_ORTHOLOGUE AFUA_5G12710)"/>
    <property type="match status" value="1"/>
</dbReference>
<dbReference type="STRING" id="112498.A0A2D3V038"/>
<reference evidence="1 2" key="1">
    <citation type="submission" date="2016-03" db="EMBL/GenBank/DDBJ databases">
        <authorList>
            <person name="Ploux O."/>
        </authorList>
    </citation>
    <scope>NUCLEOTIDE SEQUENCE [LARGE SCALE GENOMIC DNA]</scope>
    <source>
        <strain evidence="1 2">URUG2</strain>
    </source>
</reference>
<evidence type="ECO:0000313" key="2">
    <source>
        <dbReference type="Proteomes" id="UP000225277"/>
    </source>
</evidence>
<dbReference type="SUPFAM" id="SSF82199">
    <property type="entry name" value="SET domain"/>
    <property type="match status" value="1"/>
</dbReference>
<sequence>MYFPQACRYFRKLLIPQMDSEQQHLRDLQGKAFAAADSRDFERAVDLYDQCLAIRLEEEDKLSQSTLLNQRAQANLNLSRFELAVDDSIAALACLTEHDGEESIRNRRLAFLTAGQGFYGMRSFKKASEYVQAAEKIEPTEGSAGMLGCIQGRLAEETEGSYDFEKMLEELIQNPMNRELDHASFISNTNIGITPNCGRGLFATKDFHMGDLVLCEKAFAVQFPAEILSDQFPDLSSKVVQLLK</sequence>
<dbReference type="RefSeq" id="XP_023621756.1">
    <property type="nucleotide sequence ID" value="XM_023765988.1"/>
</dbReference>
<proteinExistence type="predicted"/>
<gene>
    <name evidence="1" type="ORF">RCC_12258</name>
</gene>
<dbReference type="AlphaFoldDB" id="A0A2D3V038"/>
<dbReference type="PANTHER" id="PTHR47643">
    <property type="entry name" value="TPR DOMAIN PROTEIN (AFU_ORTHOLOGUE AFUA_5G12710)"/>
    <property type="match status" value="1"/>
</dbReference>
<dbReference type="InterPro" id="IPR053209">
    <property type="entry name" value="Gramillin-biosynth_MTr"/>
</dbReference>
<name>A0A2D3V038_9PEZI</name>
<dbReference type="InterPro" id="IPR046341">
    <property type="entry name" value="SET_dom_sf"/>
</dbReference>
<dbReference type="SUPFAM" id="SSF48452">
    <property type="entry name" value="TPR-like"/>
    <property type="match status" value="1"/>
</dbReference>
<dbReference type="OrthoDB" id="438641at2759"/>
<accession>A0A2D3V038</accession>
<dbReference type="Proteomes" id="UP000225277">
    <property type="component" value="Unassembled WGS sequence"/>
</dbReference>
<evidence type="ECO:0000313" key="1">
    <source>
        <dbReference type="EMBL" id="CZT14859.1"/>
    </source>
</evidence>
<organism evidence="1 2">
    <name type="scientific">Ramularia collo-cygni</name>
    <dbReference type="NCBI Taxonomy" id="112498"/>
    <lineage>
        <taxon>Eukaryota</taxon>
        <taxon>Fungi</taxon>
        <taxon>Dikarya</taxon>
        <taxon>Ascomycota</taxon>
        <taxon>Pezizomycotina</taxon>
        <taxon>Dothideomycetes</taxon>
        <taxon>Dothideomycetidae</taxon>
        <taxon>Mycosphaerellales</taxon>
        <taxon>Mycosphaerellaceae</taxon>
        <taxon>Ramularia</taxon>
    </lineage>
</organism>
<protein>
    <submittedName>
        <fullName evidence="1">Uncharacterized protein</fullName>
    </submittedName>
</protein>
<keyword evidence="2" id="KW-1185">Reference proteome</keyword>
<dbReference type="Gene3D" id="1.25.40.10">
    <property type="entry name" value="Tetratricopeptide repeat domain"/>
    <property type="match status" value="1"/>
</dbReference>